<organism evidence="2 3">
    <name type="scientific">Faecalicatena fissicatena</name>
    <dbReference type="NCBI Taxonomy" id="290055"/>
    <lineage>
        <taxon>Bacteria</taxon>
        <taxon>Bacillati</taxon>
        <taxon>Bacillota</taxon>
        <taxon>Clostridia</taxon>
        <taxon>Lachnospirales</taxon>
        <taxon>Lachnospiraceae</taxon>
        <taxon>Faecalicatena</taxon>
    </lineage>
</organism>
<dbReference type="EMBL" id="JACLYY010000006">
    <property type="protein sequence ID" value="MBM6737941.1"/>
    <property type="molecule type" value="Genomic_DNA"/>
</dbReference>
<proteinExistence type="predicted"/>
<keyword evidence="1" id="KW-0175">Coiled coil</keyword>
<accession>A0ABS2E8H3</accession>
<dbReference type="InterPro" id="IPR010866">
    <property type="entry name" value="A-2_8-polyST"/>
</dbReference>
<evidence type="ECO:0000313" key="3">
    <source>
        <dbReference type="Proteomes" id="UP000716906"/>
    </source>
</evidence>
<reference evidence="2 3" key="1">
    <citation type="journal article" date="2021" name="Sci. Rep.">
        <title>The distribution of antibiotic resistance genes in chicken gut microbiota commensals.</title>
        <authorList>
            <person name="Juricova H."/>
            <person name="Matiasovicova J."/>
            <person name="Kubasova T."/>
            <person name="Cejkova D."/>
            <person name="Rychlik I."/>
        </authorList>
    </citation>
    <scope>NUCLEOTIDE SEQUENCE [LARGE SCALE GENOMIC DNA]</scope>
    <source>
        <strain evidence="2 3">An773</strain>
    </source>
</reference>
<evidence type="ECO:0008006" key="4">
    <source>
        <dbReference type="Google" id="ProtNLM"/>
    </source>
</evidence>
<protein>
    <recommendedName>
        <fullName evidence="4">Capsule polysaccharide biosynthesis protein</fullName>
    </recommendedName>
</protein>
<name>A0ABS2E8H3_9FIRM</name>
<dbReference type="Pfam" id="PF07388">
    <property type="entry name" value="A-2_8-polyST"/>
    <property type="match status" value="1"/>
</dbReference>
<gene>
    <name evidence="2" type="ORF">H7U36_07475</name>
</gene>
<comment type="caution">
    <text evidence="2">The sequence shown here is derived from an EMBL/GenBank/DDBJ whole genome shotgun (WGS) entry which is preliminary data.</text>
</comment>
<evidence type="ECO:0000313" key="2">
    <source>
        <dbReference type="EMBL" id="MBM6737941.1"/>
    </source>
</evidence>
<keyword evidence="3" id="KW-1185">Reference proteome</keyword>
<dbReference type="Proteomes" id="UP000716906">
    <property type="component" value="Unassembled WGS sequence"/>
</dbReference>
<sequence length="522" mass="61388">MILYQALSAYQILECMVHRQMYYRDRKCVLILGDYIKERMPRYFELETRRFFNEVYLFRFGGYRGSEEEIIRQVGEELARSIPYRPQDFERILIAGIHTYLQVYLLSEGISFEMFEDGSGALSRPWVLAQIHQKSAPGRYALIEKYGLYDHTSPLITKKYCDMAAQEPGFLDPRAEDFQVMEEFHRLPGRQQEEIRCIFQVPRLSGREDEVLLLTQQFASLGQLTFDGQIDIYRHLFDYYLEGRRVRIKPHPDDILYYSLLFPEAELIEGNFPSELLPLAFDRLPGTVCTVSSTGVNQIRRFFDRQILFNPEYEESYQHDALYCMALCLALHLGMEGILTEGVNLAQLRNMARCMGEPWDALDIREYREAETCAFLLLRGDQVPRDMPGERPLGEEALGPVLWLNEKGRYRMYDPGSRERFFQLQPIVIREGEARHTMYFYSERSEVNRMAEEFREKRELPHQGKTISVEGMTEEELRICMLEGILAATERRLLEYIETEKELREEIRSLKEAGDRRGGRTE</sequence>
<feature type="coiled-coil region" evidence="1">
    <location>
        <begin position="486"/>
        <end position="513"/>
    </location>
</feature>
<evidence type="ECO:0000256" key="1">
    <source>
        <dbReference type="SAM" id="Coils"/>
    </source>
</evidence>